<protein>
    <submittedName>
        <fullName evidence="2">JmjC domain-containing protein</fullName>
    </submittedName>
</protein>
<dbReference type="WBParaSite" id="ES5_v2.g24066.t1">
    <property type="protein sequence ID" value="ES5_v2.g24066.t1"/>
    <property type="gene ID" value="ES5_v2.g24066"/>
</dbReference>
<dbReference type="Proteomes" id="UP000887579">
    <property type="component" value="Unplaced"/>
</dbReference>
<evidence type="ECO:0000313" key="2">
    <source>
        <dbReference type="WBParaSite" id="ES5_v2.g24066.t1"/>
    </source>
</evidence>
<proteinExistence type="predicted"/>
<accession>A0AC34G322</accession>
<organism evidence="1 2">
    <name type="scientific">Panagrolaimus sp. ES5</name>
    <dbReference type="NCBI Taxonomy" id="591445"/>
    <lineage>
        <taxon>Eukaryota</taxon>
        <taxon>Metazoa</taxon>
        <taxon>Ecdysozoa</taxon>
        <taxon>Nematoda</taxon>
        <taxon>Chromadorea</taxon>
        <taxon>Rhabditida</taxon>
        <taxon>Tylenchina</taxon>
        <taxon>Panagrolaimomorpha</taxon>
        <taxon>Panagrolaimoidea</taxon>
        <taxon>Panagrolaimidae</taxon>
        <taxon>Panagrolaimus</taxon>
    </lineage>
</organism>
<sequence length="712" mass="83175">MDKNLDEVPIIQVKLPDEFMKLFVLEPKIVKYSLTPEQIGPAPVLSRKEFEGVSGLYRSSNKYPKENTKVDKVLEILKKMKITENGNWRDHFTRETLQQNSSVEYITHCDYSYMQKIWDKYEDLPRGWNINTCPNLLRQLYGSTQLNGLTTSSTIIGDLDTGSVLHQDDFGLCTASLSFPGSADKYWFGFLPKYAPRLYEIINVIPNYRSCILPISHRDLLVDIELIEELNFPYWIAEQKPGYMTFIGPSVVHQVRNAGANWNEAINFISYRWDVEAHRQPFTCCDRDKDFFDKPEWDPLKSYFLESENEMKREWNKFKLVEKEDIGEMIVEDDLHQNSQEHESNDGDNEKETEKEKELNEPSMPSSDLKSKECYQTKFQDEQNEESSNPESVEELSDEEIFDKKETLLKEKTISEEEEEQTSSEDESCDEENVFKKNITIPSCASSEKNDESENEQEFEKEQNIKISTTITTSEEPLPINLKERVPASKEIKPKLDQINKRIRANYLKRQATATKEYELKRPPRKALKTPVPKYQRKISNAIQHSKDETKAAKIIFERTSKANIAKEIDEMKEDVSKKVMKILVTHSNRIKKLSPNGYKIYRNKLEEKINLHGTKIEQLERQQDLLKGLEKSFGVEYVKKKDLQGYVTYEIARDYINGQKSDDRILFVKALELANCKHFVFWEEALSTKEKWNETFGIVEKEGYRIPAHSY</sequence>
<reference evidence="2" key="1">
    <citation type="submission" date="2022-11" db="UniProtKB">
        <authorList>
            <consortium name="WormBaseParasite"/>
        </authorList>
    </citation>
    <scope>IDENTIFICATION</scope>
</reference>
<name>A0AC34G322_9BILA</name>
<evidence type="ECO:0000313" key="1">
    <source>
        <dbReference type="Proteomes" id="UP000887579"/>
    </source>
</evidence>